<reference evidence="1" key="1">
    <citation type="submission" date="2023-07" db="EMBL/GenBank/DDBJ databases">
        <title>Black Yeasts Isolated from many extreme environments.</title>
        <authorList>
            <person name="Coleine C."/>
            <person name="Stajich J.E."/>
            <person name="Selbmann L."/>
        </authorList>
    </citation>
    <scope>NUCLEOTIDE SEQUENCE</scope>
    <source>
        <strain evidence="1">CCFEE 5714</strain>
    </source>
</reference>
<sequence>MFPASEKANAESGKATPSKSSFGLPYITLQELTAATDTATNAAAKVFAVPEIVEGILTQVDMKRLFTVQRVCTTFRDIINQSKQLRRIMWLDNADDKKLDDAALNPVCHNRSRKGTLYPLDVSIGGFNPHKDEAGETIGSVVATTSTERVLNLSDLLENILLFVSVPQLFVVQRVNAAFHDTIARSQSIRRKIFLDESKAEHATNARDPLPAINPLCFEDATYQGLFYPMTIRPLLSKSGSES</sequence>
<protein>
    <submittedName>
        <fullName evidence="1">Uncharacterized protein</fullName>
    </submittedName>
</protein>
<accession>A0ACC3N5Y8</accession>
<gene>
    <name evidence="1" type="ORF">LTR37_010650</name>
</gene>
<dbReference type="Proteomes" id="UP001281147">
    <property type="component" value="Unassembled WGS sequence"/>
</dbReference>
<evidence type="ECO:0000313" key="1">
    <source>
        <dbReference type="EMBL" id="KAK3709822.1"/>
    </source>
</evidence>
<organism evidence="1 2">
    <name type="scientific">Vermiconidia calcicola</name>
    <dbReference type="NCBI Taxonomy" id="1690605"/>
    <lineage>
        <taxon>Eukaryota</taxon>
        <taxon>Fungi</taxon>
        <taxon>Dikarya</taxon>
        <taxon>Ascomycota</taxon>
        <taxon>Pezizomycotina</taxon>
        <taxon>Dothideomycetes</taxon>
        <taxon>Dothideomycetidae</taxon>
        <taxon>Mycosphaerellales</taxon>
        <taxon>Extremaceae</taxon>
        <taxon>Vermiconidia</taxon>
    </lineage>
</organism>
<comment type="caution">
    <text evidence="1">The sequence shown here is derived from an EMBL/GenBank/DDBJ whole genome shotgun (WGS) entry which is preliminary data.</text>
</comment>
<dbReference type="EMBL" id="JAUTXU010000089">
    <property type="protein sequence ID" value="KAK3709822.1"/>
    <property type="molecule type" value="Genomic_DNA"/>
</dbReference>
<keyword evidence="2" id="KW-1185">Reference proteome</keyword>
<name>A0ACC3N5Y8_9PEZI</name>
<proteinExistence type="predicted"/>
<evidence type="ECO:0000313" key="2">
    <source>
        <dbReference type="Proteomes" id="UP001281147"/>
    </source>
</evidence>